<accession>A0A0L8AHA9</accession>
<dbReference type="Pfam" id="PF13160">
    <property type="entry name" value="DUF3995"/>
    <property type="match status" value="1"/>
</dbReference>
<dbReference type="InterPro" id="IPR025058">
    <property type="entry name" value="DUF3995"/>
</dbReference>
<dbReference type="PATRIC" id="fig|1566026.4.peg.1577"/>
<keyword evidence="1" id="KW-0472">Membrane</keyword>
<dbReference type="AlphaFoldDB" id="A0A0L8AHA9"/>
<evidence type="ECO:0000256" key="1">
    <source>
        <dbReference type="SAM" id="Phobius"/>
    </source>
</evidence>
<dbReference type="EMBL" id="JSVA01000019">
    <property type="protein sequence ID" value="KOF01656.1"/>
    <property type="molecule type" value="Genomic_DNA"/>
</dbReference>
<feature type="transmembrane region" description="Helical" evidence="1">
    <location>
        <begin position="6"/>
        <end position="26"/>
    </location>
</feature>
<name>A0A0L8AHA9_9BACT</name>
<comment type="caution">
    <text evidence="2">The sequence shown here is derived from an EMBL/GenBank/DDBJ whole genome shotgun (WGS) entry which is preliminary data.</text>
</comment>
<protein>
    <recommendedName>
        <fullName evidence="4">DUF3995 domain-containing protein</fullName>
    </recommendedName>
</protein>
<feature type="transmembrane region" description="Helical" evidence="1">
    <location>
        <begin position="123"/>
        <end position="142"/>
    </location>
</feature>
<dbReference type="RefSeq" id="WP_053224814.1">
    <property type="nucleotide sequence ID" value="NZ_JSVA01000019.1"/>
</dbReference>
<keyword evidence="3" id="KW-1185">Reference proteome</keyword>
<gene>
    <name evidence="2" type="ORF">OB69_16275</name>
</gene>
<evidence type="ECO:0000313" key="2">
    <source>
        <dbReference type="EMBL" id="KOF01656.1"/>
    </source>
</evidence>
<reference evidence="3" key="1">
    <citation type="submission" date="2014-11" db="EMBL/GenBank/DDBJ databases">
        <title>Genome sequencing of Roseivirga sp. D-25.</title>
        <authorList>
            <person name="Selvaratnam C."/>
            <person name="Thevarajoo S."/>
            <person name="Goh K.M."/>
            <person name="Eee R."/>
            <person name="Chan K.-G."/>
            <person name="Chong C.S."/>
        </authorList>
    </citation>
    <scope>NUCLEOTIDE SEQUENCE [LARGE SCALE GENOMIC DNA]</scope>
    <source>
        <strain evidence="3">D-25</strain>
    </source>
</reference>
<keyword evidence="1" id="KW-0812">Transmembrane</keyword>
<dbReference type="OrthoDB" id="8590912at2"/>
<organism evidence="2 3">
    <name type="scientific">Roseivirga seohaensis subsp. aquiponti</name>
    <dbReference type="NCBI Taxonomy" id="1566026"/>
    <lineage>
        <taxon>Bacteria</taxon>
        <taxon>Pseudomonadati</taxon>
        <taxon>Bacteroidota</taxon>
        <taxon>Cytophagia</taxon>
        <taxon>Cytophagales</taxon>
        <taxon>Roseivirgaceae</taxon>
        <taxon>Roseivirga</taxon>
    </lineage>
</organism>
<proteinExistence type="predicted"/>
<evidence type="ECO:0000313" key="3">
    <source>
        <dbReference type="Proteomes" id="UP000036908"/>
    </source>
</evidence>
<evidence type="ECO:0008006" key="4">
    <source>
        <dbReference type="Google" id="ProtNLM"/>
    </source>
</evidence>
<feature type="transmembrane region" description="Helical" evidence="1">
    <location>
        <begin position="53"/>
        <end position="76"/>
    </location>
</feature>
<feature type="transmembrane region" description="Helical" evidence="1">
    <location>
        <begin position="82"/>
        <end position="102"/>
    </location>
</feature>
<keyword evidence="1" id="KW-1133">Transmembrane helix</keyword>
<dbReference type="Proteomes" id="UP000036908">
    <property type="component" value="Unassembled WGS sequence"/>
</dbReference>
<sequence length="143" mass="15930">MLSTILSLLLFITLIVLGFIHFNWVLGGKWGFEAALPTNETGKRVLNPKKSDSLIVGLGLSAFGTFYLFQAVFTAIEMPNWLTAYGGWIIPSIFLLRAIGDFKYLGFFKRIKSTAFAKMDTKLFSPLCLFMAFAGFAIQLLAE</sequence>